<keyword evidence="2" id="KW-1185">Reference proteome</keyword>
<dbReference type="EMBL" id="NMUH01004073">
    <property type="protein sequence ID" value="MQM08254.1"/>
    <property type="molecule type" value="Genomic_DNA"/>
</dbReference>
<gene>
    <name evidence="1" type="ORF">Taro_041107</name>
</gene>
<accession>A0A843WWD5</accession>
<organism evidence="1 2">
    <name type="scientific">Colocasia esculenta</name>
    <name type="common">Wild taro</name>
    <name type="synonym">Arum esculentum</name>
    <dbReference type="NCBI Taxonomy" id="4460"/>
    <lineage>
        <taxon>Eukaryota</taxon>
        <taxon>Viridiplantae</taxon>
        <taxon>Streptophyta</taxon>
        <taxon>Embryophyta</taxon>
        <taxon>Tracheophyta</taxon>
        <taxon>Spermatophyta</taxon>
        <taxon>Magnoliopsida</taxon>
        <taxon>Liliopsida</taxon>
        <taxon>Araceae</taxon>
        <taxon>Aroideae</taxon>
        <taxon>Colocasieae</taxon>
        <taxon>Colocasia</taxon>
    </lineage>
</organism>
<sequence>MSEVQGGSACGPSTLWRSEVAVLVVRRCFSRGCSVSFMVTPGVYRGVASACVDSDGFAVVVFGLTRVVVEAFLCFRCFVVLYGVCRGVASTCVDSAGSAVVVFGLTRVVVE</sequence>
<dbReference type="Proteomes" id="UP000652761">
    <property type="component" value="Unassembled WGS sequence"/>
</dbReference>
<evidence type="ECO:0000313" key="1">
    <source>
        <dbReference type="EMBL" id="MQM08254.1"/>
    </source>
</evidence>
<comment type="caution">
    <text evidence="1">The sequence shown here is derived from an EMBL/GenBank/DDBJ whole genome shotgun (WGS) entry which is preliminary data.</text>
</comment>
<dbReference type="AlphaFoldDB" id="A0A843WWD5"/>
<proteinExistence type="predicted"/>
<reference evidence="1" key="1">
    <citation type="submission" date="2017-07" db="EMBL/GenBank/DDBJ databases">
        <title>Taro Niue Genome Assembly and Annotation.</title>
        <authorList>
            <person name="Atibalentja N."/>
            <person name="Keating K."/>
            <person name="Fields C.J."/>
        </authorList>
    </citation>
    <scope>NUCLEOTIDE SEQUENCE</scope>
    <source>
        <strain evidence="1">Niue_2</strain>
        <tissue evidence="1">Leaf</tissue>
    </source>
</reference>
<feature type="non-terminal residue" evidence="1">
    <location>
        <position position="1"/>
    </location>
</feature>
<evidence type="ECO:0000313" key="2">
    <source>
        <dbReference type="Proteomes" id="UP000652761"/>
    </source>
</evidence>
<protein>
    <submittedName>
        <fullName evidence="1">Uncharacterized protein</fullName>
    </submittedName>
</protein>
<name>A0A843WWD5_COLES</name>